<keyword evidence="1" id="KW-0677">Repeat</keyword>
<evidence type="ECO:0000256" key="3">
    <source>
        <dbReference type="PROSITE-ProRule" id="PRU00023"/>
    </source>
</evidence>
<evidence type="ECO:0000313" key="6">
    <source>
        <dbReference type="Proteomes" id="UP000190312"/>
    </source>
</evidence>
<protein>
    <submittedName>
        <fullName evidence="5">Ankyrin repeat-containing domain-containing protein</fullName>
    </submittedName>
</protein>
<dbReference type="PANTHER" id="PTHR24198:SF165">
    <property type="entry name" value="ANKYRIN REPEAT-CONTAINING PROTEIN-RELATED"/>
    <property type="match status" value="1"/>
</dbReference>
<dbReference type="SUPFAM" id="SSF48403">
    <property type="entry name" value="Ankyrin repeat"/>
    <property type="match status" value="2"/>
</dbReference>
<dbReference type="PRINTS" id="PR01415">
    <property type="entry name" value="ANKYRIN"/>
</dbReference>
<proteinExistence type="predicted"/>
<dbReference type="PANTHER" id="PTHR24198">
    <property type="entry name" value="ANKYRIN REPEAT AND PROTEIN KINASE DOMAIN-CONTAINING PROTEIN"/>
    <property type="match status" value="1"/>
</dbReference>
<evidence type="ECO:0000259" key="4">
    <source>
        <dbReference type="PROSITE" id="PS50181"/>
    </source>
</evidence>
<evidence type="ECO:0000256" key="2">
    <source>
        <dbReference type="ARBA" id="ARBA00023043"/>
    </source>
</evidence>
<feature type="domain" description="F-box" evidence="4">
    <location>
        <begin position="2"/>
        <end position="47"/>
    </location>
</feature>
<evidence type="ECO:0000313" key="5">
    <source>
        <dbReference type="EMBL" id="OOO08418.1"/>
    </source>
</evidence>
<feature type="repeat" description="ANK" evidence="3">
    <location>
        <begin position="529"/>
        <end position="551"/>
    </location>
</feature>
<sequence>MLMSLLRLPIELLISIGSLLEKRDLRSLYHVCRTTSSIFKWHLWKSFDSGESALNWAVYQQDYYLVRAFVNDFKADIHGVYKGETPLIVASRFGWERGVRLLVAYKPRDVNRGDDIGRTALWWAVDGGHIQIVSQLLKLLGIDLNKWDTWEGRTPIAVAAEKRDIALLELLLSDARTNPNLQSFAHETPLHAAVRRQDCTVVRKLTQSTRVNINSRDLYNMTPTIFAVRYRMHGALRQLLLSANVDHNVTDDQGHSALWYAVDNGDEISVQLLLDNMEAVYNCRETTTRESLLGLAITRGCEPVVRQLLLQQEYSLLKEGLSFRTLDQNMAFLLAVEKGQARIAQICLSLGATINASRENGETALHLVARQDCCAIACFLLSQKGLNINAPDKTLRTPLHNAIIFNRLEFISTILAEPGIRADARDMLGRTPFWYATREGENPDIASVLLDYGVDYNAPDSEGCTPLGSAAESGNTAVLRLLLGKRDIHVNARTEDEIPPLWLACSAGQVDIAEILLNNGADINQRSREGTSPIHVSIIRNHTKVVRLLLQQHEIDINIKTDRGSTALILAAATGNYALVRLLLEHNTIDINAVDDRQQTAHAWAARKGYAKILKLLN</sequence>
<name>A0A1S9DH84_ASPOZ</name>
<accession>A0A1S9DH84</accession>
<feature type="repeat" description="ANK" evidence="3">
    <location>
        <begin position="360"/>
        <end position="393"/>
    </location>
</feature>
<organism evidence="5 6">
    <name type="scientific">Aspergillus oryzae</name>
    <name type="common">Yellow koji mold</name>
    <dbReference type="NCBI Taxonomy" id="5062"/>
    <lineage>
        <taxon>Eukaryota</taxon>
        <taxon>Fungi</taxon>
        <taxon>Dikarya</taxon>
        <taxon>Ascomycota</taxon>
        <taxon>Pezizomycotina</taxon>
        <taxon>Eurotiomycetes</taxon>
        <taxon>Eurotiomycetidae</taxon>
        <taxon>Eurotiales</taxon>
        <taxon>Aspergillaceae</taxon>
        <taxon>Aspergillus</taxon>
        <taxon>Aspergillus subgen. Circumdati</taxon>
    </lineage>
</organism>
<evidence type="ECO:0000256" key="1">
    <source>
        <dbReference type="ARBA" id="ARBA00022737"/>
    </source>
</evidence>
<dbReference type="PROSITE" id="PS50297">
    <property type="entry name" value="ANK_REP_REGION"/>
    <property type="match status" value="4"/>
</dbReference>
<dbReference type="Pfam" id="PF00023">
    <property type="entry name" value="Ank"/>
    <property type="match status" value="2"/>
</dbReference>
<gene>
    <name evidence="5" type="ORF">OAory_01097140</name>
</gene>
<feature type="repeat" description="ANK" evidence="3">
    <location>
        <begin position="563"/>
        <end position="587"/>
    </location>
</feature>
<dbReference type="Proteomes" id="UP000190312">
    <property type="component" value="Unassembled WGS sequence"/>
</dbReference>
<dbReference type="VEuPathDB" id="FungiDB:AO090023000667"/>
<dbReference type="InterPro" id="IPR036770">
    <property type="entry name" value="Ankyrin_rpt-contain_sf"/>
</dbReference>
<reference evidence="5 6" key="1">
    <citation type="submission" date="2016-10" db="EMBL/GenBank/DDBJ databases">
        <title>Genome sequencing of Aspergillus oryzae BCC7051.</title>
        <authorList>
            <person name="Thammarongtham C."/>
            <person name="Vorapreeda T."/>
            <person name="Nookaew I."/>
            <person name="Srisuk T."/>
            <person name="Land M."/>
            <person name="Jeennor S."/>
            <person name="Laoteng K."/>
        </authorList>
    </citation>
    <scope>NUCLEOTIDE SEQUENCE [LARGE SCALE GENOMIC DNA]</scope>
    <source>
        <strain evidence="5 6">BCC7051</strain>
    </source>
</reference>
<comment type="caution">
    <text evidence="5">The sequence shown here is derived from an EMBL/GenBank/DDBJ whole genome shotgun (WGS) entry which is preliminary data.</text>
</comment>
<feature type="repeat" description="ANK" evidence="3">
    <location>
        <begin position="496"/>
        <end position="528"/>
    </location>
</feature>
<dbReference type="Pfam" id="PF12796">
    <property type="entry name" value="Ank_2"/>
    <property type="match status" value="4"/>
</dbReference>
<dbReference type="PROSITE" id="PS50088">
    <property type="entry name" value="ANK_REPEAT"/>
    <property type="match status" value="5"/>
</dbReference>
<keyword evidence="2 3" id="KW-0040">ANK repeat</keyword>
<dbReference type="InterPro" id="IPR001810">
    <property type="entry name" value="F-box_dom"/>
</dbReference>
<dbReference type="Gene3D" id="1.25.40.20">
    <property type="entry name" value="Ankyrin repeat-containing domain"/>
    <property type="match status" value="2"/>
</dbReference>
<dbReference type="AlphaFoldDB" id="A0A1S9DH84"/>
<dbReference type="EMBL" id="MKZY01000005">
    <property type="protein sequence ID" value="OOO08418.1"/>
    <property type="molecule type" value="Genomic_DNA"/>
</dbReference>
<dbReference type="InterPro" id="IPR002110">
    <property type="entry name" value="Ankyrin_rpt"/>
</dbReference>
<dbReference type="PROSITE" id="PS50181">
    <property type="entry name" value="FBOX"/>
    <property type="match status" value="1"/>
</dbReference>
<dbReference type="SMART" id="SM00248">
    <property type="entry name" value="ANK"/>
    <property type="match status" value="15"/>
</dbReference>
<feature type="repeat" description="ANK" evidence="3">
    <location>
        <begin position="428"/>
        <end position="461"/>
    </location>
</feature>